<protein>
    <submittedName>
        <fullName evidence="3">Uncharacterized protein</fullName>
    </submittedName>
</protein>
<feature type="signal peptide" evidence="2">
    <location>
        <begin position="1"/>
        <end position="19"/>
    </location>
</feature>
<dbReference type="EMBL" id="AZGZ01000031">
    <property type="protein sequence ID" value="KZZ87705.1"/>
    <property type="molecule type" value="Genomic_DNA"/>
</dbReference>
<keyword evidence="4" id="KW-1185">Reference proteome</keyword>
<dbReference type="OrthoDB" id="4207000at2759"/>
<gene>
    <name evidence="3" type="ORF">AAP_05409</name>
</gene>
<evidence type="ECO:0000256" key="2">
    <source>
        <dbReference type="SAM" id="SignalP"/>
    </source>
</evidence>
<comment type="caution">
    <text evidence="3">The sequence shown here is derived from an EMBL/GenBank/DDBJ whole genome shotgun (WGS) entry which is preliminary data.</text>
</comment>
<organism evidence="3 4">
    <name type="scientific">Ascosphaera apis ARSEF 7405</name>
    <dbReference type="NCBI Taxonomy" id="392613"/>
    <lineage>
        <taxon>Eukaryota</taxon>
        <taxon>Fungi</taxon>
        <taxon>Dikarya</taxon>
        <taxon>Ascomycota</taxon>
        <taxon>Pezizomycotina</taxon>
        <taxon>Eurotiomycetes</taxon>
        <taxon>Eurotiomycetidae</taxon>
        <taxon>Onygenales</taxon>
        <taxon>Ascosphaeraceae</taxon>
        <taxon>Ascosphaera</taxon>
    </lineage>
</organism>
<reference evidence="3 4" key="1">
    <citation type="journal article" date="2016" name="Genome Biol. Evol.">
        <title>Divergent and convergent evolution of fungal pathogenicity.</title>
        <authorList>
            <person name="Shang Y."/>
            <person name="Xiao G."/>
            <person name="Zheng P."/>
            <person name="Cen K."/>
            <person name="Zhan S."/>
            <person name="Wang C."/>
        </authorList>
    </citation>
    <scope>NUCLEOTIDE SEQUENCE [LARGE SCALE GENOMIC DNA]</scope>
    <source>
        <strain evidence="3 4">ARSEF 7405</strain>
    </source>
</reference>
<dbReference type="Proteomes" id="UP000242877">
    <property type="component" value="Unassembled WGS sequence"/>
</dbReference>
<evidence type="ECO:0000313" key="4">
    <source>
        <dbReference type="Proteomes" id="UP000242877"/>
    </source>
</evidence>
<dbReference type="VEuPathDB" id="FungiDB:AAP_05409"/>
<feature type="compositionally biased region" description="Basic and acidic residues" evidence="1">
    <location>
        <begin position="340"/>
        <end position="358"/>
    </location>
</feature>
<dbReference type="AlphaFoldDB" id="A0A167VLH7"/>
<evidence type="ECO:0000313" key="3">
    <source>
        <dbReference type="EMBL" id="KZZ87705.1"/>
    </source>
</evidence>
<feature type="chain" id="PRO_5007893511" evidence="2">
    <location>
        <begin position="20"/>
        <end position="358"/>
    </location>
</feature>
<proteinExistence type="predicted"/>
<keyword evidence="2" id="KW-0732">Signal</keyword>
<accession>A0A167VLH7</accession>
<evidence type="ECO:0000256" key="1">
    <source>
        <dbReference type="SAM" id="MobiDB-lite"/>
    </source>
</evidence>
<feature type="region of interest" description="Disordered" evidence="1">
    <location>
        <begin position="337"/>
        <end position="358"/>
    </location>
</feature>
<sequence length="358" mass="39309">MKTFSVALVIFSCFSVSRGSPINGPIEHVDGRPLSPAPLAQVFHDLQSPSNSADKKQIPMGLEDDQNIAKSGSAATPINPSEYDHPPEVENLVSPLDKITESSKALWHNLLKFLNGEEDMDASVIWQREVHRLRRGTFFSRFYRVVDRPQLTTFTTSMPGFEIEQPTPADDIAIQTAHAMDTNTELPNPQPLEKFFAEPDPADLPPLPIFTHSVPTPSPAAVSPEPEFYSSTPPDGCQIHTYIYASPLDPFAARPLLGVAFVSALFLCAYSTVQLLHSCFCARRIRLTGTEAPIMVTPYQVPTDGYPGTPGYDGYYADDVEDGIIIISDDEGFSALSQAEEGRLSRDPSPRAPDEKMT</sequence>
<name>A0A167VLH7_9EURO</name>